<dbReference type="PANTHER" id="PTHR46641">
    <property type="entry name" value="FMRFAMIDE RECEPTOR-RELATED"/>
    <property type="match status" value="1"/>
</dbReference>
<dbReference type="InterPro" id="IPR017452">
    <property type="entry name" value="GPCR_Rhodpsn_7TM"/>
</dbReference>
<keyword evidence="4 5" id="KW-0472">Membrane</keyword>
<evidence type="ECO:0000313" key="7">
    <source>
        <dbReference type="EMBL" id="KAL3868859.1"/>
    </source>
</evidence>
<organism evidence="7 8">
    <name type="scientific">Sinanodonta woodiana</name>
    <name type="common">Chinese pond mussel</name>
    <name type="synonym">Anodonta woodiana</name>
    <dbReference type="NCBI Taxonomy" id="1069815"/>
    <lineage>
        <taxon>Eukaryota</taxon>
        <taxon>Metazoa</taxon>
        <taxon>Spiralia</taxon>
        <taxon>Lophotrochozoa</taxon>
        <taxon>Mollusca</taxon>
        <taxon>Bivalvia</taxon>
        <taxon>Autobranchia</taxon>
        <taxon>Heteroconchia</taxon>
        <taxon>Palaeoheterodonta</taxon>
        <taxon>Unionida</taxon>
        <taxon>Unionoidea</taxon>
        <taxon>Unionidae</taxon>
        <taxon>Unioninae</taxon>
        <taxon>Sinanodonta</taxon>
    </lineage>
</organism>
<feature type="transmembrane region" description="Helical" evidence="5">
    <location>
        <begin position="220"/>
        <end position="249"/>
    </location>
</feature>
<dbReference type="GO" id="GO:0016020">
    <property type="term" value="C:membrane"/>
    <property type="evidence" value="ECO:0007669"/>
    <property type="project" value="UniProtKB-SubCell"/>
</dbReference>
<comment type="subcellular location">
    <subcellularLocation>
        <location evidence="1">Membrane</location>
    </subcellularLocation>
</comment>
<feature type="transmembrane region" description="Helical" evidence="5">
    <location>
        <begin position="314"/>
        <end position="337"/>
    </location>
</feature>
<dbReference type="AlphaFoldDB" id="A0ABD3W4U5"/>
<keyword evidence="3 5" id="KW-1133">Transmembrane helix</keyword>
<dbReference type="SUPFAM" id="SSF81321">
    <property type="entry name" value="Family A G protein-coupled receptor-like"/>
    <property type="match status" value="1"/>
</dbReference>
<name>A0ABD3W4U5_SINWO</name>
<dbReference type="PANTHER" id="PTHR46641:SF2">
    <property type="entry name" value="FMRFAMIDE RECEPTOR"/>
    <property type="match status" value="1"/>
</dbReference>
<gene>
    <name evidence="7" type="ORF">ACJMK2_041616</name>
</gene>
<dbReference type="EMBL" id="JBJQND010000008">
    <property type="protein sequence ID" value="KAL3868859.1"/>
    <property type="molecule type" value="Genomic_DNA"/>
</dbReference>
<feature type="transmembrane region" description="Helical" evidence="5">
    <location>
        <begin position="42"/>
        <end position="70"/>
    </location>
</feature>
<dbReference type="Gene3D" id="1.20.1070.10">
    <property type="entry name" value="Rhodopsin 7-helix transmembrane proteins"/>
    <property type="match status" value="1"/>
</dbReference>
<dbReference type="InterPro" id="IPR052954">
    <property type="entry name" value="GPCR-Ligand_Int"/>
</dbReference>
<dbReference type="Pfam" id="PF00001">
    <property type="entry name" value="7tm_1"/>
    <property type="match status" value="1"/>
</dbReference>
<evidence type="ECO:0000256" key="5">
    <source>
        <dbReference type="SAM" id="Phobius"/>
    </source>
</evidence>
<feature type="transmembrane region" description="Helical" evidence="5">
    <location>
        <begin position="76"/>
        <end position="99"/>
    </location>
</feature>
<keyword evidence="2 5" id="KW-0812">Transmembrane</keyword>
<feature type="domain" description="G-protein coupled receptors family 1 profile" evidence="6">
    <location>
        <begin position="61"/>
        <end position="337"/>
    </location>
</feature>
<evidence type="ECO:0000259" key="6">
    <source>
        <dbReference type="PROSITE" id="PS50262"/>
    </source>
</evidence>
<dbReference type="InterPro" id="IPR000276">
    <property type="entry name" value="GPCR_Rhodpsn"/>
</dbReference>
<comment type="caution">
    <text evidence="7">The sequence shown here is derived from an EMBL/GenBank/DDBJ whole genome shotgun (WGS) entry which is preliminary data.</text>
</comment>
<dbReference type="CDD" id="cd14978">
    <property type="entry name" value="7tmA_FMRFamide_R-like"/>
    <property type="match status" value="1"/>
</dbReference>
<evidence type="ECO:0000256" key="3">
    <source>
        <dbReference type="ARBA" id="ARBA00022989"/>
    </source>
</evidence>
<protein>
    <recommendedName>
        <fullName evidence="6">G-protein coupled receptors family 1 profile domain-containing protein</fullName>
    </recommendedName>
</protein>
<accession>A0ABD3W4U5</accession>
<keyword evidence="8" id="KW-1185">Reference proteome</keyword>
<feature type="transmembrane region" description="Helical" evidence="5">
    <location>
        <begin position="166"/>
        <end position="189"/>
    </location>
</feature>
<feature type="transmembrane region" description="Helical" evidence="5">
    <location>
        <begin position="274"/>
        <end position="294"/>
    </location>
</feature>
<evidence type="ECO:0000256" key="2">
    <source>
        <dbReference type="ARBA" id="ARBA00022692"/>
    </source>
</evidence>
<evidence type="ECO:0000313" key="8">
    <source>
        <dbReference type="Proteomes" id="UP001634394"/>
    </source>
</evidence>
<proteinExistence type="predicted"/>
<dbReference type="PRINTS" id="PR00237">
    <property type="entry name" value="GPCRRHODOPSN"/>
</dbReference>
<dbReference type="Proteomes" id="UP001634394">
    <property type="component" value="Unassembled WGS sequence"/>
</dbReference>
<reference evidence="7 8" key="1">
    <citation type="submission" date="2024-11" db="EMBL/GenBank/DDBJ databases">
        <title>Chromosome-level genome assembly of the freshwater bivalve Anodonta woodiana.</title>
        <authorList>
            <person name="Chen X."/>
        </authorList>
    </citation>
    <scope>NUCLEOTIDE SEQUENCE [LARGE SCALE GENOMIC DNA]</scope>
    <source>
        <strain evidence="7">MN2024</strain>
        <tissue evidence="7">Gills</tissue>
    </source>
</reference>
<evidence type="ECO:0000256" key="1">
    <source>
        <dbReference type="ARBA" id="ARBA00004370"/>
    </source>
</evidence>
<dbReference type="PROSITE" id="PS50262">
    <property type="entry name" value="G_PROTEIN_RECEP_F1_2"/>
    <property type="match status" value="1"/>
</dbReference>
<sequence length="429" mass="48535">MSGFHKNSTSIFAIDISSSNISNLSDNGLQRLTFSDKVTDEIIFVTECFLSPIISFIGLIGNVFSIAVLLHTKIRTTTSVCLAALAVSNSLFLITNTLWKSSGIIKRFDIMLYYEYYAYGFSVLFYMKTSFSRISSWLIVAIASEKMVAVTFPLKVKNFFTIKNMLIFVVIISTLTFLFLSPLCLKYTVGYMYDRRLKTVRAYLNETDYYRENRNLFDNYINYFLVIAFRYLPMALVVVINTQIGTALLKNRRSRQMAFPNNKKFAVSEEEHRITIVLVTVVTSFIICLLPGNIHVAVTMAVDGYNLYGKFQNLYIAMGNISLLLEVVNSSVIFFIYMTTSKQFIKTFKLIFCRCTAKLQATVAPDSFPKVKLLMTQPNVKKISSLEVPSTSMTISTVAVPDTTLTMLALEVRCTTSHDNSIQTDPTLT</sequence>
<evidence type="ECO:0000256" key="4">
    <source>
        <dbReference type="ARBA" id="ARBA00023136"/>
    </source>
</evidence>